<evidence type="ECO:0000313" key="2">
    <source>
        <dbReference type="EMBL" id="MBG0564397.1"/>
    </source>
</evidence>
<keyword evidence="1" id="KW-0812">Transmembrane</keyword>
<evidence type="ECO:0000313" key="3">
    <source>
        <dbReference type="Proteomes" id="UP000598146"/>
    </source>
</evidence>
<name>A0A931CBL2_9ACTN</name>
<dbReference type="Proteomes" id="UP000598146">
    <property type="component" value="Unassembled WGS sequence"/>
</dbReference>
<feature type="transmembrane region" description="Helical" evidence="1">
    <location>
        <begin position="39"/>
        <end position="57"/>
    </location>
</feature>
<comment type="caution">
    <text evidence="2">The sequence shown here is derived from an EMBL/GenBank/DDBJ whole genome shotgun (WGS) entry which is preliminary data.</text>
</comment>
<feature type="transmembrane region" description="Helical" evidence="1">
    <location>
        <begin position="64"/>
        <end position="87"/>
    </location>
</feature>
<proteinExistence type="predicted"/>
<dbReference type="AlphaFoldDB" id="A0A931CBL2"/>
<dbReference type="InterPro" id="IPR046192">
    <property type="entry name" value="DUF6220"/>
</dbReference>
<dbReference type="Pfam" id="PF19728">
    <property type="entry name" value="DUF6220"/>
    <property type="match status" value="1"/>
</dbReference>
<keyword evidence="1" id="KW-0472">Membrane</keyword>
<reference evidence="2" key="1">
    <citation type="submission" date="2020-11" db="EMBL/GenBank/DDBJ databases">
        <title>Isolation and identification of active actinomycetes.</title>
        <authorList>
            <person name="Sun X."/>
        </authorList>
    </citation>
    <scope>NUCLEOTIDE SEQUENCE</scope>
    <source>
        <strain evidence="2">NEAU-A11</strain>
    </source>
</reference>
<organism evidence="2 3">
    <name type="scientific">Actinoplanes aureus</name>
    <dbReference type="NCBI Taxonomy" id="2792083"/>
    <lineage>
        <taxon>Bacteria</taxon>
        <taxon>Bacillati</taxon>
        <taxon>Actinomycetota</taxon>
        <taxon>Actinomycetes</taxon>
        <taxon>Micromonosporales</taxon>
        <taxon>Micromonosporaceae</taxon>
        <taxon>Actinoplanes</taxon>
    </lineage>
</organism>
<feature type="transmembrane region" description="Helical" evidence="1">
    <location>
        <begin position="93"/>
        <end position="116"/>
    </location>
</feature>
<accession>A0A931CBL2</accession>
<evidence type="ECO:0000256" key="1">
    <source>
        <dbReference type="SAM" id="Phobius"/>
    </source>
</evidence>
<sequence>MRKVFTGLAVLLLLVIVAEFFFAAAGAFSADSYRPHHLLGYVSFLLPIAMIIVAVPARIPGRLIGLAALVAGLVSVQVLIAVLAAGIGDGTTAGSLVFGLHAVNALVILAVAGLIVERSLRPAGARQAHLAEASH</sequence>
<gene>
    <name evidence="2" type="ORF">I4J89_23385</name>
</gene>
<dbReference type="RefSeq" id="WP_196416184.1">
    <property type="nucleotide sequence ID" value="NZ_JADQTO010000011.1"/>
</dbReference>
<dbReference type="EMBL" id="JADQTO010000011">
    <property type="protein sequence ID" value="MBG0564397.1"/>
    <property type="molecule type" value="Genomic_DNA"/>
</dbReference>
<keyword evidence="1" id="KW-1133">Transmembrane helix</keyword>
<protein>
    <submittedName>
        <fullName evidence="2">Uncharacterized protein</fullName>
    </submittedName>
</protein>
<keyword evidence="3" id="KW-1185">Reference proteome</keyword>